<dbReference type="EMBL" id="BARS01051359">
    <property type="protein sequence ID" value="GAG44624.1"/>
    <property type="molecule type" value="Genomic_DNA"/>
</dbReference>
<protein>
    <submittedName>
        <fullName evidence="1">Uncharacterized protein</fullName>
    </submittedName>
</protein>
<evidence type="ECO:0000313" key="1">
    <source>
        <dbReference type="EMBL" id="GAG44624.1"/>
    </source>
</evidence>
<name>X0XN88_9ZZZZ</name>
<comment type="caution">
    <text evidence="1">The sequence shown here is derived from an EMBL/GenBank/DDBJ whole genome shotgun (WGS) entry which is preliminary data.</text>
</comment>
<accession>X0XN88</accession>
<reference evidence="1" key="1">
    <citation type="journal article" date="2014" name="Front. Microbiol.">
        <title>High frequency of phylogenetically diverse reductive dehalogenase-homologous genes in deep subseafloor sedimentary metagenomes.</title>
        <authorList>
            <person name="Kawai M."/>
            <person name="Futagami T."/>
            <person name="Toyoda A."/>
            <person name="Takaki Y."/>
            <person name="Nishi S."/>
            <person name="Hori S."/>
            <person name="Arai W."/>
            <person name="Tsubouchi T."/>
            <person name="Morono Y."/>
            <person name="Uchiyama I."/>
            <person name="Ito T."/>
            <person name="Fujiyama A."/>
            <person name="Inagaki F."/>
            <person name="Takami H."/>
        </authorList>
    </citation>
    <scope>NUCLEOTIDE SEQUENCE</scope>
    <source>
        <strain evidence="1">Expedition CK06-06</strain>
    </source>
</reference>
<feature type="non-terminal residue" evidence="1">
    <location>
        <position position="1"/>
    </location>
</feature>
<gene>
    <name evidence="1" type="ORF">S01H1_76521</name>
</gene>
<dbReference type="AlphaFoldDB" id="X0XN88"/>
<sequence length="93" mass="10005">QNQSHIYIANNNVSGNRFDISKSFVNTDELVIISKTLNVGLNGSISPAGIGDGGNEDAEFPILGIGGNEMEVGTDDGTLDVDVQVWYRKEYLS</sequence>
<proteinExistence type="predicted"/>
<organism evidence="1">
    <name type="scientific">marine sediment metagenome</name>
    <dbReference type="NCBI Taxonomy" id="412755"/>
    <lineage>
        <taxon>unclassified sequences</taxon>
        <taxon>metagenomes</taxon>
        <taxon>ecological metagenomes</taxon>
    </lineage>
</organism>